<comment type="caution">
    <text evidence="1">The sequence shown here is derived from an EMBL/GenBank/DDBJ whole genome shotgun (WGS) entry which is preliminary data.</text>
</comment>
<dbReference type="EMBL" id="JAAGAX010000015">
    <property type="protein sequence ID" value="KAF2291326.1"/>
    <property type="molecule type" value="Genomic_DNA"/>
</dbReference>
<keyword evidence="2" id="KW-1185">Reference proteome</keyword>
<name>A0A6A6KTD4_HEVBR</name>
<reference evidence="1 2" key="1">
    <citation type="journal article" date="2020" name="Mol. Plant">
        <title>The Chromosome-Based Rubber Tree Genome Provides New Insights into Spurge Genome Evolution and Rubber Biosynthesis.</title>
        <authorList>
            <person name="Liu J."/>
            <person name="Shi C."/>
            <person name="Shi C.C."/>
            <person name="Li W."/>
            <person name="Zhang Q.J."/>
            <person name="Zhang Y."/>
            <person name="Li K."/>
            <person name="Lu H.F."/>
            <person name="Shi C."/>
            <person name="Zhu S.T."/>
            <person name="Xiao Z.Y."/>
            <person name="Nan H."/>
            <person name="Yue Y."/>
            <person name="Zhu X.G."/>
            <person name="Wu Y."/>
            <person name="Hong X.N."/>
            <person name="Fan G.Y."/>
            <person name="Tong Y."/>
            <person name="Zhang D."/>
            <person name="Mao C.L."/>
            <person name="Liu Y.L."/>
            <person name="Hao S.J."/>
            <person name="Liu W.Q."/>
            <person name="Lv M.Q."/>
            <person name="Zhang H.B."/>
            <person name="Liu Y."/>
            <person name="Hu-Tang G.R."/>
            <person name="Wang J.P."/>
            <person name="Wang J.H."/>
            <person name="Sun Y.H."/>
            <person name="Ni S.B."/>
            <person name="Chen W.B."/>
            <person name="Zhang X.C."/>
            <person name="Jiao Y.N."/>
            <person name="Eichler E.E."/>
            <person name="Li G.H."/>
            <person name="Liu X."/>
            <person name="Gao L.Z."/>
        </authorList>
    </citation>
    <scope>NUCLEOTIDE SEQUENCE [LARGE SCALE GENOMIC DNA]</scope>
    <source>
        <strain evidence="2">cv. GT1</strain>
        <tissue evidence="1">Leaf</tissue>
    </source>
</reference>
<sequence length="91" mass="10425">MQAGVRSAVDVKWKEDLTPIWRWKRKLCAYHDFKLNSGSKISSGEGNSNEGSKKILDINHIEILDDDESMDADYENFFNGRALKSIGDDRF</sequence>
<dbReference type="Proteomes" id="UP000467840">
    <property type="component" value="Chromosome 2"/>
</dbReference>
<evidence type="ECO:0000313" key="1">
    <source>
        <dbReference type="EMBL" id="KAF2291326.1"/>
    </source>
</evidence>
<accession>A0A6A6KTD4</accession>
<proteinExistence type="predicted"/>
<dbReference type="AlphaFoldDB" id="A0A6A6KTD4"/>
<organism evidence="1 2">
    <name type="scientific">Hevea brasiliensis</name>
    <name type="common">Para rubber tree</name>
    <name type="synonym">Siphonia brasiliensis</name>
    <dbReference type="NCBI Taxonomy" id="3981"/>
    <lineage>
        <taxon>Eukaryota</taxon>
        <taxon>Viridiplantae</taxon>
        <taxon>Streptophyta</taxon>
        <taxon>Embryophyta</taxon>
        <taxon>Tracheophyta</taxon>
        <taxon>Spermatophyta</taxon>
        <taxon>Magnoliopsida</taxon>
        <taxon>eudicotyledons</taxon>
        <taxon>Gunneridae</taxon>
        <taxon>Pentapetalae</taxon>
        <taxon>rosids</taxon>
        <taxon>fabids</taxon>
        <taxon>Malpighiales</taxon>
        <taxon>Euphorbiaceae</taxon>
        <taxon>Crotonoideae</taxon>
        <taxon>Micrandreae</taxon>
        <taxon>Hevea</taxon>
    </lineage>
</organism>
<evidence type="ECO:0000313" key="2">
    <source>
        <dbReference type="Proteomes" id="UP000467840"/>
    </source>
</evidence>
<protein>
    <submittedName>
        <fullName evidence="1">Uncharacterized protein</fullName>
    </submittedName>
</protein>
<gene>
    <name evidence="1" type="ORF">GH714_022910</name>
</gene>